<accession>A0A916JKV3</accession>
<dbReference type="Pfam" id="PF05222">
    <property type="entry name" value="AlaDh_PNT_N"/>
    <property type="match status" value="1"/>
</dbReference>
<evidence type="ECO:0000256" key="1">
    <source>
        <dbReference type="ARBA" id="ARBA00005689"/>
    </source>
</evidence>
<evidence type="ECO:0000259" key="4">
    <source>
        <dbReference type="SMART" id="SM01002"/>
    </source>
</evidence>
<evidence type="ECO:0000259" key="5">
    <source>
        <dbReference type="SMART" id="SM01003"/>
    </source>
</evidence>
<feature type="domain" description="Alanine dehydrogenase/pyridine nucleotide transhydrogenase NAD(H)-binding" evidence="4">
    <location>
        <begin position="180"/>
        <end position="328"/>
    </location>
</feature>
<evidence type="ECO:0000313" key="6">
    <source>
        <dbReference type="EMBL" id="CAG5076545.1"/>
    </source>
</evidence>
<dbReference type="Pfam" id="PF01262">
    <property type="entry name" value="AlaDh_PNT_C"/>
    <property type="match status" value="1"/>
</dbReference>
<keyword evidence="3 6" id="KW-0560">Oxidoreductase</keyword>
<name>A0A916JKV3_9FLAO</name>
<dbReference type="InterPro" id="IPR007698">
    <property type="entry name" value="AlaDH/PNT_NAD(H)-bd"/>
</dbReference>
<dbReference type="Proteomes" id="UP000683507">
    <property type="component" value="Chromosome"/>
</dbReference>
<dbReference type="GO" id="GO:0000286">
    <property type="term" value="F:alanine dehydrogenase activity"/>
    <property type="evidence" value="ECO:0007669"/>
    <property type="project" value="UniProtKB-EC"/>
</dbReference>
<organism evidence="6 7">
    <name type="scientific">Parvicella tangerina</name>
    <dbReference type="NCBI Taxonomy" id="2829795"/>
    <lineage>
        <taxon>Bacteria</taxon>
        <taxon>Pseudomonadati</taxon>
        <taxon>Bacteroidota</taxon>
        <taxon>Flavobacteriia</taxon>
        <taxon>Flavobacteriales</taxon>
        <taxon>Parvicellaceae</taxon>
        <taxon>Parvicella</taxon>
    </lineage>
</organism>
<dbReference type="EMBL" id="OU015584">
    <property type="protein sequence ID" value="CAG5076545.1"/>
    <property type="molecule type" value="Genomic_DNA"/>
</dbReference>
<dbReference type="SMART" id="SM01003">
    <property type="entry name" value="AlaDh_PNT_N"/>
    <property type="match status" value="1"/>
</dbReference>
<reference evidence="6" key="1">
    <citation type="submission" date="2021-04" db="EMBL/GenBank/DDBJ databases">
        <authorList>
            <person name="Rodrigo-Torres L."/>
            <person name="Arahal R. D."/>
            <person name="Lucena T."/>
        </authorList>
    </citation>
    <scope>NUCLEOTIDE SEQUENCE</scope>
    <source>
        <strain evidence="6">AS29M-1</strain>
    </source>
</reference>
<dbReference type="GO" id="GO:0042853">
    <property type="term" value="P:L-alanine catabolic process"/>
    <property type="evidence" value="ECO:0007669"/>
    <property type="project" value="InterPro"/>
</dbReference>
<keyword evidence="7" id="KW-1185">Reference proteome</keyword>
<dbReference type="KEGG" id="ptan:CRYO30217_00134"/>
<proteinExistence type="inferred from homology"/>
<dbReference type="PANTHER" id="PTHR42795:SF1">
    <property type="entry name" value="ALANINE DEHYDROGENASE"/>
    <property type="match status" value="1"/>
</dbReference>
<dbReference type="SMART" id="SM01002">
    <property type="entry name" value="AlaDh_PNT_C"/>
    <property type="match status" value="1"/>
</dbReference>
<dbReference type="SUPFAM" id="SSF52283">
    <property type="entry name" value="Formate/glycerate dehydrogenase catalytic domain-like"/>
    <property type="match status" value="1"/>
</dbReference>
<gene>
    <name evidence="6" type="primary">ald2</name>
    <name evidence="6" type="ORF">CRYO30217_00134</name>
</gene>
<dbReference type="InterPro" id="IPR036291">
    <property type="entry name" value="NAD(P)-bd_dom_sf"/>
</dbReference>
<dbReference type="InterPro" id="IPR008141">
    <property type="entry name" value="Ala_DH"/>
</dbReference>
<comment type="similarity">
    <text evidence="1">Belongs to the AlaDH/PNT family.</text>
</comment>
<dbReference type="EC" id="1.4.1.1" evidence="2"/>
<evidence type="ECO:0000256" key="2">
    <source>
        <dbReference type="ARBA" id="ARBA00012897"/>
    </source>
</evidence>
<dbReference type="CDD" id="cd05305">
    <property type="entry name" value="L-AlaDH"/>
    <property type="match status" value="1"/>
</dbReference>
<dbReference type="Gene3D" id="3.40.50.720">
    <property type="entry name" value="NAD(P)-binding Rossmann-like Domain"/>
    <property type="match status" value="2"/>
</dbReference>
<protein>
    <recommendedName>
        <fullName evidence="2">alanine dehydrogenase</fullName>
        <ecNumber evidence="2">1.4.1.1</ecNumber>
    </recommendedName>
</protein>
<evidence type="ECO:0000313" key="7">
    <source>
        <dbReference type="Proteomes" id="UP000683507"/>
    </source>
</evidence>
<evidence type="ECO:0000256" key="3">
    <source>
        <dbReference type="ARBA" id="ARBA00023002"/>
    </source>
</evidence>
<dbReference type="InterPro" id="IPR007886">
    <property type="entry name" value="AlaDH/PNT_N"/>
</dbReference>
<dbReference type="SUPFAM" id="SSF51735">
    <property type="entry name" value="NAD(P)-binding Rossmann-fold domains"/>
    <property type="match status" value="1"/>
</dbReference>
<feature type="domain" description="Alanine dehydrogenase/pyridine nucleotide transhydrogenase N-terminal" evidence="5">
    <location>
        <begin position="35"/>
        <end position="168"/>
    </location>
</feature>
<dbReference type="PANTHER" id="PTHR42795">
    <property type="entry name" value="ALANINE DEHYDROGENASE"/>
    <property type="match status" value="1"/>
</dbReference>
<dbReference type="AlphaFoldDB" id="A0A916JKV3"/>
<sequence length="405" mass="44088">MSSGDALKSLAHEAAMLPQEEMLEISRKKHSLFIGIPRETEFQEHRVALVPQAVALLVANGHRVIVETNAGKGAYFTDRDYSEAGAEIAFSHEKVYEADIILKVTPPSKKEIELMKHKQTLFSALQLTVQPEDTLRELMNKKVTAIAWDYIKDEHGVYPIIRSMGEIAGNASVLIAAELLSNVNGGKGMIMGGVAGIPPTEVVILGAGTVGSFAARNALALGANVKVFDNSVAKLRRLQNDLGTRIYTSVIQPKVLAKSLMRADVAISAIRAPHGRTPCVVTQEMVENMKQGSVIVDVSIDQGGCFETSKVTTHERPTFVREGVIHYCVPNIASRVARTASYALSNIFAPQVLEIAEGGGIERLIRSQRGFRHGVYIYNGTLTSSFLGESFNLPYKDLDLLITAF</sequence>
<dbReference type="GO" id="GO:0005886">
    <property type="term" value="C:plasma membrane"/>
    <property type="evidence" value="ECO:0007669"/>
    <property type="project" value="TreeGrafter"/>
</dbReference>